<sequence>MTLKGCLAALDSERLLLRTPERSISVAELLSYPDVEALAGLRVALCFKSAEQAMQAIVALDGVAQQIVFLSAYSDDKDLGALITQSECDLVLTDLGVRLNAITDTPVADSLDQVAELDLDTRSNLCASRWVMTTSGTTGNPKLVGHTFESLTRSTKSDPERGATQRWGMLYEYSRFAGMQVVLQSMISGACLLLPASGSGLAEQIAFFADSGCTHVSATPTLWRKILMTPGHERLDLRQITLGGEIADDRILLSLCNTFPQARVTHIFASTEAGVGFAVSDRRGGFPASFLTDPPAGIGIRVVDGRLFIRNSQVAPRYIGTDTSFAEDGWVDTGDAVELREDRILFLGRASGVINVGGDKVHPEEIESLLLAHPNVSAARVYSKSNPIMGALVAADLVPVDLQDKTPSQLKAEIKSFIAERTERHKVPAFISLVEGFDANAAGKMLRVKQ</sequence>
<dbReference type="OrthoDB" id="7055148at2"/>
<dbReference type="EMBL" id="RBIM01000008">
    <property type="protein sequence ID" value="RKQ94112.1"/>
    <property type="molecule type" value="Genomic_DNA"/>
</dbReference>
<protein>
    <recommendedName>
        <fullName evidence="6">Long-chain-fatty-acid--CoA ligase</fullName>
        <ecNumber evidence="5">6.2.1.3</ecNumber>
    </recommendedName>
    <alternativeName>
        <fullName evidence="7">Long-chain acyl-CoA synthetase</fullName>
    </alternativeName>
</protein>
<dbReference type="InterPro" id="IPR045851">
    <property type="entry name" value="AMP-bd_C_sf"/>
</dbReference>
<evidence type="ECO:0000256" key="5">
    <source>
        <dbReference type="ARBA" id="ARBA00026121"/>
    </source>
</evidence>
<dbReference type="SUPFAM" id="SSF56801">
    <property type="entry name" value="Acetyl-CoA synthetase-like"/>
    <property type="match status" value="1"/>
</dbReference>
<keyword evidence="4" id="KW-0472">Membrane</keyword>
<comment type="pathway">
    <text evidence="2">Lipid metabolism; fatty acid beta-oxidation.</text>
</comment>
<dbReference type="RefSeq" id="WP_121212364.1">
    <property type="nucleotide sequence ID" value="NZ_RBIM01000008.1"/>
</dbReference>
<evidence type="ECO:0000256" key="3">
    <source>
        <dbReference type="ARBA" id="ARBA00022598"/>
    </source>
</evidence>
<dbReference type="InterPro" id="IPR000873">
    <property type="entry name" value="AMP-dep_synth/lig_dom"/>
</dbReference>
<name>A0A495CXU3_9PROT</name>
<dbReference type="GO" id="GO:0016020">
    <property type="term" value="C:membrane"/>
    <property type="evidence" value="ECO:0007669"/>
    <property type="project" value="UniProtKB-SubCell"/>
</dbReference>
<feature type="domain" description="AMP-binding enzyme C-terminal" evidence="9">
    <location>
        <begin position="365"/>
        <end position="444"/>
    </location>
</feature>
<proteinExistence type="predicted"/>
<evidence type="ECO:0000256" key="2">
    <source>
        <dbReference type="ARBA" id="ARBA00005005"/>
    </source>
</evidence>
<dbReference type="Pfam" id="PF00501">
    <property type="entry name" value="AMP-binding"/>
    <property type="match status" value="1"/>
</dbReference>
<evidence type="ECO:0000256" key="1">
    <source>
        <dbReference type="ARBA" id="ARBA00004170"/>
    </source>
</evidence>
<evidence type="ECO:0000259" key="9">
    <source>
        <dbReference type="Pfam" id="PF13193"/>
    </source>
</evidence>
<gene>
    <name evidence="10" type="ORF">C7435_3083</name>
</gene>
<dbReference type="InterPro" id="IPR020845">
    <property type="entry name" value="AMP-binding_CS"/>
</dbReference>
<comment type="subcellular location">
    <subcellularLocation>
        <location evidence="1">Membrane</location>
        <topology evidence="1">Peripheral membrane protein</topology>
    </subcellularLocation>
</comment>
<dbReference type="InterPro" id="IPR042099">
    <property type="entry name" value="ANL_N_sf"/>
</dbReference>
<dbReference type="EC" id="6.2.1.3" evidence="5"/>
<dbReference type="PANTHER" id="PTHR43767:SF8">
    <property type="entry name" value="LONG-CHAIN-FATTY-ACID--COA LIGASE"/>
    <property type="match status" value="1"/>
</dbReference>
<dbReference type="Proteomes" id="UP000273675">
    <property type="component" value="Unassembled WGS sequence"/>
</dbReference>
<dbReference type="PANTHER" id="PTHR43767">
    <property type="entry name" value="LONG-CHAIN-FATTY-ACID--COA LIGASE"/>
    <property type="match status" value="1"/>
</dbReference>
<dbReference type="CDD" id="cd04433">
    <property type="entry name" value="AFD_class_I"/>
    <property type="match status" value="1"/>
</dbReference>
<evidence type="ECO:0000259" key="8">
    <source>
        <dbReference type="Pfam" id="PF00501"/>
    </source>
</evidence>
<evidence type="ECO:0000313" key="10">
    <source>
        <dbReference type="EMBL" id="RKQ94112.1"/>
    </source>
</evidence>
<evidence type="ECO:0000313" key="11">
    <source>
        <dbReference type="Proteomes" id="UP000273675"/>
    </source>
</evidence>
<dbReference type="PROSITE" id="PS00455">
    <property type="entry name" value="AMP_BINDING"/>
    <property type="match status" value="1"/>
</dbReference>
<dbReference type="Gene3D" id="3.40.50.12780">
    <property type="entry name" value="N-terminal domain of ligase-like"/>
    <property type="match status" value="1"/>
</dbReference>
<dbReference type="InterPro" id="IPR025110">
    <property type="entry name" value="AMP-bd_C"/>
</dbReference>
<reference evidence="10 11" key="1">
    <citation type="submission" date="2018-10" db="EMBL/GenBank/DDBJ databases">
        <title>Genomic Encyclopedia of Type Strains, Phase IV (KMG-IV): sequencing the most valuable type-strain genomes for metagenomic binning, comparative biology and taxonomic classification.</title>
        <authorList>
            <person name="Goeker M."/>
        </authorList>
    </citation>
    <scope>NUCLEOTIDE SEQUENCE [LARGE SCALE GENOMIC DNA]</scope>
    <source>
        <strain evidence="10 11">DSM 4734</strain>
    </source>
</reference>
<dbReference type="InterPro" id="IPR050237">
    <property type="entry name" value="ATP-dep_AMP-bd_enzyme"/>
</dbReference>
<evidence type="ECO:0000256" key="7">
    <source>
        <dbReference type="ARBA" id="ARBA00042773"/>
    </source>
</evidence>
<dbReference type="Gene3D" id="3.30.300.30">
    <property type="match status" value="1"/>
</dbReference>
<dbReference type="Pfam" id="PF13193">
    <property type="entry name" value="AMP-binding_C"/>
    <property type="match status" value="1"/>
</dbReference>
<organism evidence="10 11">
    <name type="scientific">Maricaulis maris</name>
    <dbReference type="NCBI Taxonomy" id="74318"/>
    <lineage>
        <taxon>Bacteria</taxon>
        <taxon>Pseudomonadati</taxon>
        <taxon>Pseudomonadota</taxon>
        <taxon>Alphaproteobacteria</taxon>
        <taxon>Maricaulales</taxon>
        <taxon>Maricaulaceae</taxon>
        <taxon>Maricaulis</taxon>
    </lineage>
</organism>
<dbReference type="AlphaFoldDB" id="A0A495CXU3"/>
<dbReference type="GO" id="GO:0004467">
    <property type="term" value="F:long-chain fatty acid-CoA ligase activity"/>
    <property type="evidence" value="ECO:0007669"/>
    <property type="project" value="UniProtKB-EC"/>
</dbReference>
<comment type="caution">
    <text evidence="10">The sequence shown here is derived from an EMBL/GenBank/DDBJ whole genome shotgun (WGS) entry which is preliminary data.</text>
</comment>
<evidence type="ECO:0000256" key="6">
    <source>
        <dbReference type="ARBA" id="ARBA00039545"/>
    </source>
</evidence>
<accession>A0A495CXU3</accession>
<evidence type="ECO:0000256" key="4">
    <source>
        <dbReference type="ARBA" id="ARBA00023136"/>
    </source>
</evidence>
<keyword evidence="3 10" id="KW-0436">Ligase</keyword>
<feature type="domain" description="AMP-dependent synthetase/ligase" evidence="8">
    <location>
        <begin position="40"/>
        <end position="304"/>
    </location>
</feature>